<dbReference type="InterPro" id="IPR006439">
    <property type="entry name" value="HAD-SF_hydro_IA"/>
</dbReference>
<dbReference type="SFLD" id="SFLDG01135">
    <property type="entry name" value="C1.5.6:_HAD__Beta-PGM__Phospha"/>
    <property type="match status" value="1"/>
</dbReference>
<dbReference type="SFLD" id="SFLDS00003">
    <property type="entry name" value="Haloacid_Dehalogenase"/>
    <property type="match status" value="1"/>
</dbReference>
<dbReference type="InterPro" id="IPR023214">
    <property type="entry name" value="HAD_sf"/>
</dbReference>
<dbReference type="NCBIfam" id="TIGR01509">
    <property type="entry name" value="HAD-SF-IA-v3"/>
    <property type="match status" value="1"/>
</dbReference>
<dbReference type="PANTHER" id="PTHR43481">
    <property type="entry name" value="FRUCTOSE-1-PHOSPHATE PHOSPHATASE"/>
    <property type="match status" value="1"/>
</dbReference>
<accession>A0A7Z0ESW0</accession>
<keyword evidence="1" id="KW-0378">Hydrolase</keyword>
<keyword evidence="2" id="KW-1185">Reference proteome</keyword>
<dbReference type="SFLD" id="SFLDG01129">
    <property type="entry name" value="C1.5:_HAD__Beta-PGM__Phosphata"/>
    <property type="match status" value="1"/>
</dbReference>
<protein>
    <submittedName>
        <fullName evidence="1">Sugar-phosphatase</fullName>
        <ecNumber evidence="1">3.1.3.23</ecNumber>
    </submittedName>
</protein>
<reference evidence="1 2" key="1">
    <citation type="submission" date="2020-07" db="EMBL/GenBank/DDBJ databases">
        <title>Sequencing the genomes of 1000 actinobacteria strains.</title>
        <authorList>
            <person name="Klenk H.-P."/>
        </authorList>
    </citation>
    <scope>NUCLEOTIDE SEQUENCE [LARGE SCALE GENOMIC DNA]</scope>
    <source>
        <strain evidence="1 2">DSM 44442</strain>
    </source>
</reference>
<evidence type="ECO:0000313" key="2">
    <source>
        <dbReference type="Proteomes" id="UP000572051"/>
    </source>
</evidence>
<dbReference type="RefSeq" id="WP_179826857.1">
    <property type="nucleotide sequence ID" value="NZ_JACCFS010000001.1"/>
</dbReference>
<dbReference type="PRINTS" id="PR00413">
    <property type="entry name" value="HADHALOGNASE"/>
</dbReference>
<comment type="caution">
    <text evidence="1">The sequence shown here is derived from an EMBL/GenBank/DDBJ whole genome shotgun (WGS) entry which is preliminary data.</text>
</comment>
<dbReference type="Pfam" id="PF00702">
    <property type="entry name" value="Hydrolase"/>
    <property type="match status" value="1"/>
</dbReference>
<organism evidence="1 2">
    <name type="scientific">Nocardiopsis aegyptia</name>
    <dbReference type="NCBI Taxonomy" id="220378"/>
    <lineage>
        <taxon>Bacteria</taxon>
        <taxon>Bacillati</taxon>
        <taxon>Actinomycetota</taxon>
        <taxon>Actinomycetes</taxon>
        <taxon>Streptosporangiales</taxon>
        <taxon>Nocardiopsidaceae</taxon>
        <taxon>Nocardiopsis</taxon>
    </lineage>
</organism>
<sequence length="208" mass="21173">MGEFDGATVLFDLDGVLVDSGTAVREGLLAWARERDLDPARVLGHSHGRTNAGLVALVAPHLDPEAEDLVIEGHEAALGDTVRAMPGAHELLAALRGRGRPWAVVTSGSHRIATARIAAAGLPLPGVLVTADDVGEGKPHPEPYLLGAERMGAAPSACVVVEDSPGGVHAGLAAGMPVVAVASTTAREHVAHATAVVDDLTAVADLLM</sequence>
<name>A0A7Z0ESW0_9ACTN</name>
<dbReference type="SUPFAM" id="SSF56784">
    <property type="entry name" value="HAD-like"/>
    <property type="match status" value="1"/>
</dbReference>
<dbReference type="Proteomes" id="UP000572051">
    <property type="component" value="Unassembled WGS sequence"/>
</dbReference>
<dbReference type="InterPro" id="IPR023198">
    <property type="entry name" value="PGP-like_dom2"/>
</dbReference>
<dbReference type="InterPro" id="IPR051806">
    <property type="entry name" value="HAD-like_SPP"/>
</dbReference>
<dbReference type="InterPro" id="IPR036412">
    <property type="entry name" value="HAD-like_sf"/>
</dbReference>
<dbReference type="GO" id="GO:0050308">
    <property type="term" value="F:sugar-phosphatase activity"/>
    <property type="evidence" value="ECO:0007669"/>
    <property type="project" value="UniProtKB-EC"/>
</dbReference>
<dbReference type="Gene3D" id="1.10.150.240">
    <property type="entry name" value="Putative phosphatase, domain 2"/>
    <property type="match status" value="1"/>
</dbReference>
<dbReference type="PANTHER" id="PTHR43481:SF4">
    <property type="entry name" value="GLYCEROL-1-PHOSPHATE PHOSPHOHYDROLASE 1-RELATED"/>
    <property type="match status" value="1"/>
</dbReference>
<proteinExistence type="predicted"/>
<dbReference type="Gene3D" id="3.40.50.1000">
    <property type="entry name" value="HAD superfamily/HAD-like"/>
    <property type="match status" value="1"/>
</dbReference>
<dbReference type="EMBL" id="JACCFS010000001">
    <property type="protein sequence ID" value="NYJ36730.1"/>
    <property type="molecule type" value="Genomic_DNA"/>
</dbReference>
<gene>
    <name evidence="1" type="ORF">HNR10_004611</name>
</gene>
<dbReference type="EC" id="3.1.3.23" evidence="1"/>
<dbReference type="AlphaFoldDB" id="A0A7Z0ESW0"/>
<evidence type="ECO:0000313" key="1">
    <source>
        <dbReference type="EMBL" id="NYJ36730.1"/>
    </source>
</evidence>